<gene>
    <name evidence="6" type="ORF">J5N97_001921</name>
</gene>
<sequence length="273" mass="31782">MSHAVSPVLFQSSEPAITSLIDEIRRASLDFDHWTSLISQIENSYPNDVEKICSVYDSFLAEFPLCHGYWRRYAEHKMRLCSIDKVVEVFERALQAATYCVPLWVDYCVFSMSFFEDPSDIRSWRIGMRYLDHVEMQGDFDWAVKLSERCLIPCANYPEFWMRYVDFMEINGGREIANYSLDRATQIFVKFVDLCGTIHEVRKVWTRHVMRLFPSSIRPSSLGQQSAFNVYDQQATFTKSLNLSREKEETSAAMTQQPSRDCTSDSMIELQVA</sequence>
<keyword evidence="3" id="KW-0677">Repeat</keyword>
<dbReference type="GO" id="GO:0071004">
    <property type="term" value="C:U2-type prespliceosome"/>
    <property type="evidence" value="ECO:0007669"/>
    <property type="project" value="TreeGrafter"/>
</dbReference>
<dbReference type="EMBL" id="JAGGNH010000094">
    <property type="protein sequence ID" value="KAJ0960246.1"/>
    <property type="molecule type" value="Genomic_DNA"/>
</dbReference>
<dbReference type="PANTHER" id="PTHR17204:SF26">
    <property type="entry name" value="PRE-MRNA-PROCESSING FACTOR 39-2"/>
    <property type="match status" value="1"/>
</dbReference>
<keyword evidence="2" id="KW-0507">mRNA processing</keyword>
<evidence type="ECO:0008006" key="8">
    <source>
        <dbReference type="Google" id="ProtNLM"/>
    </source>
</evidence>
<dbReference type="GO" id="GO:0030627">
    <property type="term" value="F:pre-mRNA 5'-splice site binding"/>
    <property type="evidence" value="ECO:0007669"/>
    <property type="project" value="TreeGrafter"/>
</dbReference>
<name>A0A9D5BT74_9LILI</name>
<comment type="caution">
    <text evidence="6">The sequence shown here is derived from an EMBL/GenBank/DDBJ whole genome shotgun (WGS) entry which is preliminary data.</text>
</comment>
<keyword evidence="5" id="KW-0539">Nucleus</keyword>
<dbReference type="Gene3D" id="1.25.40.10">
    <property type="entry name" value="Tetratricopeptide repeat domain"/>
    <property type="match status" value="2"/>
</dbReference>
<evidence type="ECO:0000256" key="3">
    <source>
        <dbReference type="ARBA" id="ARBA00022737"/>
    </source>
</evidence>
<evidence type="ECO:0000256" key="4">
    <source>
        <dbReference type="ARBA" id="ARBA00023187"/>
    </source>
</evidence>
<dbReference type="GO" id="GO:0000395">
    <property type="term" value="P:mRNA 5'-splice site recognition"/>
    <property type="evidence" value="ECO:0007669"/>
    <property type="project" value="TreeGrafter"/>
</dbReference>
<dbReference type="InterPro" id="IPR011990">
    <property type="entry name" value="TPR-like_helical_dom_sf"/>
</dbReference>
<evidence type="ECO:0000256" key="1">
    <source>
        <dbReference type="ARBA" id="ARBA00004123"/>
    </source>
</evidence>
<evidence type="ECO:0000256" key="2">
    <source>
        <dbReference type="ARBA" id="ARBA00022664"/>
    </source>
</evidence>
<evidence type="ECO:0000313" key="6">
    <source>
        <dbReference type="EMBL" id="KAJ0960246.1"/>
    </source>
</evidence>
<keyword evidence="4" id="KW-0508">mRNA splicing</keyword>
<dbReference type="InterPro" id="IPR003107">
    <property type="entry name" value="HAT"/>
</dbReference>
<reference evidence="6 7" key="1">
    <citation type="journal article" date="2022" name="Hortic Res">
        <title>The genome of Dioscorea zingiberensis sheds light on the biosynthesis, origin and evolution of the medicinally important diosgenin saponins.</title>
        <authorList>
            <person name="Li Y."/>
            <person name="Tan C."/>
            <person name="Li Z."/>
            <person name="Guo J."/>
            <person name="Li S."/>
            <person name="Chen X."/>
            <person name="Wang C."/>
            <person name="Dai X."/>
            <person name="Yang H."/>
            <person name="Song W."/>
            <person name="Hou L."/>
            <person name="Xu J."/>
            <person name="Tong Z."/>
            <person name="Xu A."/>
            <person name="Yuan X."/>
            <person name="Wang W."/>
            <person name="Yang Q."/>
            <person name="Chen L."/>
            <person name="Sun Z."/>
            <person name="Wang K."/>
            <person name="Pan B."/>
            <person name="Chen J."/>
            <person name="Bao Y."/>
            <person name="Liu F."/>
            <person name="Qi X."/>
            <person name="Gang D.R."/>
            <person name="Wen J."/>
            <person name="Li J."/>
        </authorList>
    </citation>
    <scope>NUCLEOTIDE SEQUENCE [LARGE SCALE GENOMIC DNA]</scope>
    <source>
        <strain evidence="6">Dzin_1.0</strain>
    </source>
</reference>
<dbReference type="SMART" id="SM00386">
    <property type="entry name" value="HAT"/>
    <property type="match status" value="3"/>
</dbReference>
<evidence type="ECO:0000256" key="5">
    <source>
        <dbReference type="ARBA" id="ARBA00023242"/>
    </source>
</evidence>
<dbReference type="Pfam" id="PF23241">
    <property type="entry name" value="HAT_PRP39_C"/>
    <property type="match status" value="1"/>
</dbReference>
<dbReference type="Proteomes" id="UP001085076">
    <property type="component" value="Unassembled WGS sequence"/>
</dbReference>
<proteinExistence type="predicted"/>
<protein>
    <recommendedName>
        <fullName evidence="8">Pre-mRNA-processing factor 39</fullName>
    </recommendedName>
</protein>
<organism evidence="6 7">
    <name type="scientific">Dioscorea zingiberensis</name>
    <dbReference type="NCBI Taxonomy" id="325984"/>
    <lineage>
        <taxon>Eukaryota</taxon>
        <taxon>Viridiplantae</taxon>
        <taxon>Streptophyta</taxon>
        <taxon>Embryophyta</taxon>
        <taxon>Tracheophyta</taxon>
        <taxon>Spermatophyta</taxon>
        <taxon>Magnoliopsida</taxon>
        <taxon>Liliopsida</taxon>
        <taxon>Dioscoreales</taxon>
        <taxon>Dioscoreaceae</taxon>
        <taxon>Dioscorea</taxon>
    </lineage>
</organism>
<evidence type="ECO:0000313" key="7">
    <source>
        <dbReference type="Proteomes" id="UP001085076"/>
    </source>
</evidence>
<dbReference type="PANTHER" id="PTHR17204">
    <property type="entry name" value="PRE-MRNA PROCESSING PROTEIN PRP39-RELATED"/>
    <property type="match status" value="1"/>
</dbReference>
<dbReference type="Pfam" id="PF23240">
    <property type="entry name" value="HAT_PRP39_N"/>
    <property type="match status" value="1"/>
</dbReference>
<comment type="subcellular location">
    <subcellularLocation>
        <location evidence="1">Nucleus</location>
    </subcellularLocation>
</comment>
<dbReference type="SUPFAM" id="SSF48452">
    <property type="entry name" value="TPR-like"/>
    <property type="match status" value="2"/>
</dbReference>
<dbReference type="GO" id="GO:0000243">
    <property type="term" value="C:commitment complex"/>
    <property type="evidence" value="ECO:0007669"/>
    <property type="project" value="TreeGrafter"/>
</dbReference>
<dbReference type="OrthoDB" id="776485at2759"/>
<dbReference type="AlphaFoldDB" id="A0A9D5BT74"/>
<keyword evidence="7" id="KW-1185">Reference proteome</keyword>
<dbReference type="GO" id="GO:0005685">
    <property type="term" value="C:U1 snRNP"/>
    <property type="evidence" value="ECO:0007669"/>
    <property type="project" value="TreeGrafter"/>
</dbReference>
<accession>A0A9D5BT74</accession>
<dbReference type="InterPro" id="IPR059164">
    <property type="entry name" value="HAT_PRP39_C"/>
</dbReference>